<feature type="coiled-coil region" evidence="1">
    <location>
        <begin position="118"/>
        <end position="172"/>
    </location>
</feature>
<gene>
    <name evidence="4" type="ORF">GCM10008174_24900</name>
</gene>
<dbReference type="AlphaFoldDB" id="A0A9W6JS28"/>
<dbReference type="EMBL" id="BSFL01000003">
    <property type="protein sequence ID" value="GLK80749.1"/>
    <property type="molecule type" value="Genomic_DNA"/>
</dbReference>
<evidence type="ECO:0000313" key="4">
    <source>
        <dbReference type="EMBL" id="GLK80749.1"/>
    </source>
</evidence>
<evidence type="ECO:0000256" key="1">
    <source>
        <dbReference type="SAM" id="Coils"/>
    </source>
</evidence>
<dbReference type="Proteomes" id="UP001143309">
    <property type="component" value="Unassembled WGS sequence"/>
</dbReference>
<feature type="transmembrane region" description="Helical" evidence="3">
    <location>
        <begin position="55"/>
        <end position="76"/>
    </location>
</feature>
<organism evidence="4 5">
    <name type="scientific">Methylopila turkensis</name>
    <dbReference type="NCBI Taxonomy" id="1437816"/>
    <lineage>
        <taxon>Bacteria</taxon>
        <taxon>Pseudomonadati</taxon>
        <taxon>Pseudomonadota</taxon>
        <taxon>Alphaproteobacteria</taxon>
        <taxon>Hyphomicrobiales</taxon>
        <taxon>Methylopilaceae</taxon>
        <taxon>Methylopila</taxon>
    </lineage>
</organism>
<feature type="compositionally biased region" description="Low complexity" evidence="2">
    <location>
        <begin position="210"/>
        <end position="225"/>
    </location>
</feature>
<reference evidence="4" key="2">
    <citation type="submission" date="2023-01" db="EMBL/GenBank/DDBJ databases">
        <authorList>
            <person name="Sun Q."/>
            <person name="Evtushenko L."/>
        </authorList>
    </citation>
    <scope>NUCLEOTIDE SEQUENCE</scope>
    <source>
        <strain evidence="4">VKM B-2748</strain>
    </source>
</reference>
<feature type="region of interest" description="Disordered" evidence="2">
    <location>
        <begin position="210"/>
        <end position="235"/>
    </location>
</feature>
<accession>A0A9W6JS28</accession>
<sequence length="301" mass="31964">MFRACAVPEPPMTAEPSPLVSPRPGRTVAVWSTQRPRPTIDLTPERDLFYRLKRYAPYAAVLTLALVVGAGAATFATAPSMTDGVDEVSALDARDMGFARSLDASGAAARQAAVGRDVTTMKAEIARLQRALERSRASQAALAKTAAGDADVKALKTEIAGLQKTLDETRAASAAKIEALATRVEQPKEDAGKLAELQARLDRIEKAADKPAPALAAAKPAPADPETTGSIAATPDAGGRVVRNWTVREVYDGVALLDGRDGVIEVMRGARAPGLGRIRSIERRDRQWVVVTDRGVVLQRP</sequence>
<proteinExistence type="predicted"/>
<evidence type="ECO:0000256" key="3">
    <source>
        <dbReference type="SAM" id="Phobius"/>
    </source>
</evidence>
<evidence type="ECO:0000256" key="2">
    <source>
        <dbReference type="SAM" id="MobiDB-lite"/>
    </source>
</evidence>
<evidence type="ECO:0000313" key="5">
    <source>
        <dbReference type="Proteomes" id="UP001143309"/>
    </source>
</evidence>
<reference evidence="4" key="1">
    <citation type="journal article" date="2014" name="Int. J. Syst. Evol. Microbiol.">
        <title>Complete genome sequence of Corynebacterium casei LMG S-19264T (=DSM 44701T), isolated from a smear-ripened cheese.</title>
        <authorList>
            <consortium name="US DOE Joint Genome Institute (JGI-PGF)"/>
            <person name="Walter F."/>
            <person name="Albersmeier A."/>
            <person name="Kalinowski J."/>
            <person name="Ruckert C."/>
        </authorList>
    </citation>
    <scope>NUCLEOTIDE SEQUENCE</scope>
    <source>
        <strain evidence="4">VKM B-2748</strain>
    </source>
</reference>
<name>A0A9W6JS28_9HYPH</name>
<comment type="caution">
    <text evidence="4">The sequence shown here is derived from an EMBL/GenBank/DDBJ whole genome shotgun (WGS) entry which is preliminary data.</text>
</comment>
<keyword evidence="3" id="KW-0812">Transmembrane</keyword>
<keyword evidence="3" id="KW-0472">Membrane</keyword>
<keyword evidence="5" id="KW-1185">Reference proteome</keyword>
<keyword evidence="1" id="KW-0175">Coiled coil</keyword>
<feature type="region of interest" description="Disordered" evidence="2">
    <location>
        <begin position="1"/>
        <end position="23"/>
    </location>
</feature>
<keyword evidence="3" id="KW-1133">Transmembrane helix</keyword>
<protein>
    <submittedName>
        <fullName evidence="4">Uncharacterized protein</fullName>
    </submittedName>
</protein>